<keyword evidence="7" id="KW-0418">Kinase</keyword>
<gene>
    <name evidence="7" type="ORF">BC938DRAFT_484029</name>
</gene>
<proteinExistence type="inferred from homology"/>
<feature type="region of interest" description="Disordered" evidence="5">
    <location>
        <begin position="362"/>
        <end position="382"/>
    </location>
</feature>
<dbReference type="Gene3D" id="1.10.510.10">
    <property type="entry name" value="Transferase(Phosphotransferase) domain 1"/>
    <property type="match status" value="1"/>
</dbReference>
<feature type="binding site" evidence="3">
    <location>
        <position position="50"/>
    </location>
    <ligand>
        <name>ATP</name>
        <dbReference type="ChEBI" id="CHEBI:30616"/>
    </ligand>
</feature>
<dbReference type="PROSITE" id="PS50011">
    <property type="entry name" value="PROTEIN_KINASE_DOM"/>
    <property type="match status" value="1"/>
</dbReference>
<dbReference type="GO" id="GO:0005524">
    <property type="term" value="F:ATP binding"/>
    <property type="evidence" value="ECO:0007669"/>
    <property type="project" value="UniProtKB-UniRule"/>
</dbReference>
<keyword evidence="7" id="KW-0808">Transferase</keyword>
<dbReference type="GO" id="GO:0004674">
    <property type="term" value="F:protein serine/threonine kinase activity"/>
    <property type="evidence" value="ECO:0007669"/>
    <property type="project" value="UniProtKB-KW"/>
</dbReference>
<keyword evidence="4" id="KW-0723">Serine/threonine-protein kinase</keyword>
<dbReference type="PANTHER" id="PTHR24348">
    <property type="entry name" value="SERINE/THREONINE-PROTEIN KINASE UNC-51-RELATED"/>
    <property type="match status" value="1"/>
</dbReference>
<evidence type="ECO:0000256" key="1">
    <source>
        <dbReference type="ARBA" id="ARBA00022741"/>
    </source>
</evidence>
<organism evidence="7 8">
    <name type="scientific">Jimgerdemannia flammicorona</name>
    <dbReference type="NCBI Taxonomy" id="994334"/>
    <lineage>
        <taxon>Eukaryota</taxon>
        <taxon>Fungi</taxon>
        <taxon>Fungi incertae sedis</taxon>
        <taxon>Mucoromycota</taxon>
        <taxon>Mucoromycotina</taxon>
        <taxon>Endogonomycetes</taxon>
        <taxon>Endogonales</taxon>
        <taxon>Endogonaceae</taxon>
        <taxon>Jimgerdemannia</taxon>
    </lineage>
</organism>
<dbReference type="PROSITE" id="PS00107">
    <property type="entry name" value="PROTEIN_KINASE_ATP"/>
    <property type="match status" value="1"/>
</dbReference>
<comment type="similarity">
    <text evidence="4">Belongs to the protein kinase superfamily.</text>
</comment>
<evidence type="ECO:0000313" key="8">
    <source>
        <dbReference type="Proteomes" id="UP000274822"/>
    </source>
</evidence>
<sequence>MTTTPTDPAERLGQTIDDGRLELTDLLGLGAYGAVYLARHTLTRKPYAVKCLGKRGLDSRQRQFQLREIALHSKVSCHSNVVTLEKVIETSDCIYVVLEYCREGDLFFTITEKGGFVGDDKAIKRVFMQILDAVLFCHDNGIYHRDLKPENILVFGGGKTVKLADFGLATTETHSSDYGCGSTFYFSPECQGGLHQKIAAYETAPNDVWSLGVILINLTAGRNPWKQACLRDETFAAYLANPDFLKTILPISDELNEIVKRIFCIDPRQRITLQELRERISACRFFAWSQYEEEQPVFAAVNATPTVKVSTDEAHTSRFHVGKDNNTISADIVVPHSLAKPTNIPISTNTSASSFVRASRSSSSSSISSTSLCSTQPSPASSSSSLCSWYSMDSEMDFASPITFDYGKFDLSPASSILSDSKTSWGVGSFAGMEGGVGGFKCAEHDSGVGLVCLEVVP</sequence>
<evidence type="ECO:0000256" key="2">
    <source>
        <dbReference type="ARBA" id="ARBA00022840"/>
    </source>
</evidence>
<evidence type="ECO:0000313" key="7">
    <source>
        <dbReference type="EMBL" id="RUS26859.1"/>
    </source>
</evidence>
<dbReference type="CDD" id="cd13993">
    <property type="entry name" value="STKc_Pat1_like"/>
    <property type="match status" value="1"/>
</dbReference>
<dbReference type="FunFam" id="1.10.510.10:FF:000571">
    <property type="entry name" value="Maternal embryonic leucine zipper kinase"/>
    <property type="match status" value="1"/>
</dbReference>
<dbReference type="InterPro" id="IPR017441">
    <property type="entry name" value="Protein_kinase_ATP_BS"/>
</dbReference>
<name>A0A433QAV7_9FUNG</name>
<reference evidence="7 8" key="1">
    <citation type="journal article" date="2018" name="New Phytol.">
        <title>Phylogenomics of Endogonaceae and evolution of mycorrhizas within Mucoromycota.</title>
        <authorList>
            <person name="Chang Y."/>
            <person name="Desiro A."/>
            <person name="Na H."/>
            <person name="Sandor L."/>
            <person name="Lipzen A."/>
            <person name="Clum A."/>
            <person name="Barry K."/>
            <person name="Grigoriev I.V."/>
            <person name="Martin F.M."/>
            <person name="Stajich J.E."/>
            <person name="Smith M.E."/>
            <person name="Bonito G."/>
            <person name="Spatafora J.W."/>
        </authorList>
    </citation>
    <scope>NUCLEOTIDE SEQUENCE [LARGE SCALE GENOMIC DNA]</scope>
    <source>
        <strain evidence="7 8">AD002</strain>
    </source>
</reference>
<keyword evidence="2 3" id="KW-0067">ATP-binding</keyword>
<dbReference type="InterPro" id="IPR000719">
    <property type="entry name" value="Prot_kinase_dom"/>
</dbReference>
<evidence type="ECO:0000256" key="5">
    <source>
        <dbReference type="SAM" id="MobiDB-lite"/>
    </source>
</evidence>
<feature type="domain" description="Protein kinase" evidence="6">
    <location>
        <begin position="21"/>
        <end position="286"/>
    </location>
</feature>
<dbReference type="FunFam" id="3.30.200.20:FF:000042">
    <property type="entry name" value="Aurora kinase A"/>
    <property type="match status" value="1"/>
</dbReference>
<dbReference type="AlphaFoldDB" id="A0A433QAV7"/>
<dbReference type="InterPro" id="IPR008271">
    <property type="entry name" value="Ser/Thr_kinase_AS"/>
</dbReference>
<dbReference type="PANTHER" id="PTHR24348:SF68">
    <property type="entry name" value="SERINE_THREONINE-PROTEIN KINASE ATG1C"/>
    <property type="match status" value="1"/>
</dbReference>
<evidence type="ECO:0000256" key="3">
    <source>
        <dbReference type="PROSITE-ProRule" id="PRU10141"/>
    </source>
</evidence>
<keyword evidence="1 3" id="KW-0547">Nucleotide-binding</keyword>
<keyword evidence="8" id="KW-1185">Reference proteome</keyword>
<accession>A0A433QAV7</accession>
<evidence type="ECO:0000259" key="6">
    <source>
        <dbReference type="PROSITE" id="PS50011"/>
    </source>
</evidence>
<protein>
    <submittedName>
        <fullName evidence="7">Kinase-like domain-containing protein</fullName>
    </submittedName>
</protein>
<dbReference type="SMART" id="SM00220">
    <property type="entry name" value="S_TKc"/>
    <property type="match status" value="1"/>
</dbReference>
<dbReference type="Pfam" id="PF00069">
    <property type="entry name" value="Pkinase"/>
    <property type="match status" value="1"/>
</dbReference>
<dbReference type="EMBL" id="RBNJ01009517">
    <property type="protein sequence ID" value="RUS26859.1"/>
    <property type="molecule type" value="Genomic_DNA"/>
</dbReference>
<dbReference type="GO" id="GO:0005737">
    <property type="term" value="C:cytoplasm"/>
    <property type="evidence" value="ECO:0007669"/>
    <property type="project" value="TreeGrafter"/>
</dbReference>
<dbReference type="InterPro" id="IPR011009">
    <property type="entry name" value="Kinase-like_dom_sf"/>
</dbReference>
<dbReference type="GO" id="GO:0010506">
    <property type="term" value="P:regulation of autophagy"/>
    <property type="evidence" value="ECO:0007669"/>
    <property type="project" value="InterPro"/>
</dbReference>
<comment type="caution">
    <text evidence="7">The sequence shown here is derived from an EMBL/GenBank/DDBJ whole genome shotgun (WGS) entry which is preliminary data.</text>
</comment>
<dbReference type="PROSITE" id="PS00108">
    <property type="entry name" value="PROTEIN_KINASE_ST"/>
    <property type="match status" value="1"/>
</dbReference>
<dbReference type="Proteomes" id="UP000274822">
    <property type="component" value="Unassembled WGS sequence"/>
</dbReference>
<dbReference type="InterPro" id="IPR045269">
    <property type="entry name" value="Atg1-like"/>
</dbReference>
<evidence type="ECO:0000256" key="4">
    <source>
        <dbReference type="RuleBase" id="RU000304"/>
    </source>
</evidence>
<dbReference type="SUPFAM" id="SSF56112">
    <property type="entry name" value="Protein kinase-like (PK-like)"/>
    <property type="match status" value="1"/>
</dbReference>